<gene>
    <name evidence="1" type="primary">yml6</name>
    <name evidence="1" type="ORF">GGI18_001516</name>
</gene>
<dbReference type="EMBL" id="JANBUK010000242">
    <property type="protein sequence ID" value="KAJ2790888.1"/>
    <property type="molecule type" value="Genomic_DNA"/>
</dbReference>
<sequence>MQHTKQAVARFLPALRQAFTMPQAIQKCPQQIRGLASECKPSESKPSEPSVLRPISSKRRIVPSAGEISALNWPLPQALRAVNPFPETIQAWMMDFETNEPIDILDVQRSVFAAQIRPDIVHRVVTYERNMKRQGTHNSRTRSEVRGSTRKVQPQKGLGMARHGTRRAPQFVGGAKAHGPVPRSHETQIQRKVWLMALRSVLSAKYAQDQLVVVDNMEVGSRKTGDLSRMLISNGWSPLASTGRSPSIMLMPFMEEALPSELRKLEMASRNIPGVSIMNPSDAEVYEILRHQFLIMDRKALDLLEGILKPM</sequence>
<evidence type="ECO:0000313" key="1">
    <source>
        <dbReference type="EMBL" id="KAJ2790888.1"/>
    </source>
</evidence>
<evidence type="ECO:0000313" key="2">
    <source>
        <dbReference type="Proteomes" id="UP001140066"/>
    </source>
</evidence>
<reference evidence="1" key="1">
    <citation type="submission" date="2022-07" db="EMBL/GenBank/DDBJ databases">
        <title>Phylogenomic reconstructions and comparative analyses of Kickxellomycotina fungi.</title>
        <authorList>
            <person name="Reynolds N.K."/>
            <person name="Stajich J.E."/>
            <person name="Barry K."/>
            <person name="Grigoriev I.V."/>
            <person name="Crous P."/>
            <person name="Smith M.E."/>
        </authorList>
    </citation>
    <scope>NUCLEOTIDE SEQUENCE</scope>
    <source>
        <strain evidence="1">BCRC 34191</strain>
    </source>
</reference>
<keyword evidence="1" id="KW-0687">Ribonucleoprotein</keyword>
<comment type="caution">
    <text evidence="1">The sequence shown here is derived from an EMBL/GenBank/DDBJ whole genome shotgun (WGS) entry which is preliminary data.</text>
</comment>
<accession>A0ACC1KJR9</accession>
<name>A0ACC1KJR9_9FUNG</name>
<proteinExistence type="predicted"/>
<keyword evidence="2" id="KW-1185">Reference proteome</keyword>
<keyword evidence="1" id="KW-0689">Ribosomal protein</keyword>
<protein>
    <submittedName>
        <fullName evidence="1">54S ribosomal protein yml6, mitochondrial</fullName>
    </submittedName>
</protein>
<organism evidence="1 2">
    <name type="scientific">Coemansia linderi</name>
    <dbReference type="NCBI Taxonomy" id="2663919"/>
    <lineage>
        <taxon>Eukaryota</taxon>
        <taxon>Fungi</taxon>
        <taxon>Fungi incertae sedis</taxon>
        <taxon>Zoopagomycota</taxon>
        <taxon>Kickxellomycotina</taxon>
        <taxon>Kickxellomycetes</taxon>
        <taxon>Kickxellales</taxon>
        <taxon>Kickxellaceae</taxon>
        <taxon>Coemansia</taxon>
    </lineage>
</organism>
<dbReference type="Proteomes" id="UP001140066">
    <property type="component" value="Unassembled WGS sequence"/>
</dbReference>